<sequence length="408" mass="45857">MSIELHNRLSSINDIPNYDAKPAYSVIKKATYKEHGLIRILSGHEAHHIINFQDVKKILVDKTCVRGPSNAEGGPSILPTLTPKDLLLNLDFPDHSRLKQFVSKDYSRSGLSWLKQYIDEMTHICVDKMLTSGSRDLFIDVLDKVSINTNCKLLGIDIDDITYFRSLAKTVQISDKQDIDGLTQQFTHLYEYLMEHVKGTRTHADDGLIHKFINNRNKSTPPLNDDEIVSILLGSLLGGDQNTLTIMSKVLYAALSLPDIWDDIVKQPALREPYIEELLRLTNLGNSSTFPRIATQDVEISTGIIPAGATIYADVFMANRDPSAFKDPLTINPNRTGPAHLQFGYGMHQCMGRELAKMEVSAVLDVLAQRLPNMRLKEGLEKIDWSEGIILRRPDNLPISINPRHGEH</sequence>
<dbReference type="EMBL" id="AYOZ01000034">
    <property type="protein sequence ID" value="ETI59262.1"/>
    <property type="molecule type" value="Genomic_DNA"/>
</dbReference>
<dbReference type="InterPro" id="IPR036396">
    <property type="entry name" value="Cyt_P450_sf"/>
</dbReference>
<dbReference type="eggNOG" id="COG2124">
    <property type="taxonomic scope" value="Bacteria"/>
</dbReference>
<comment type="similarity">
    <text evidence="2 3">Belongs to the cytochrome P450 family.</text>
</comment>
<dbReference type="SUPFAM" id="SSF48264">
    <property type="entry name" value="Cytochrome P450"/>
    <property type="match status" value="1"/>
</dbReference>
<dbReference type="PANTHER" id="PTHR46696:SF1">
    <property type="entry name" value="CYTOCHROME P450 YJIB-RELATED"/>
    <property type="match status" value="1"/>
</dbReference>
<keyword evidence="3" id="KW-0479">Metal-binding</keyword>
<evidence type="ECO:0000313" key="5">
    <source>
        <dbReference type="Proteomes" id="UP000018857"/>
    </source>
</evidence>
<dbReference type="GO" id="GO:0005506">
    <property type="term" value="F:iron ion binding"/>
    <property type="evidence" value="ECO:0007669"/>
    <property type="project" value="InterPro"/>
</dbReference>
<dbReference type="RefSeq" id="WP_024024681.1">
    <property type="nucleotide sequence ID" value="NZ_AYOZ01000034.1"/>
</dbReference>
<dbReference type="AlphaFoldDB" id="W1RQX0"/>
<dbReference type="PRINTS" id="PR00359">
    <property type="entry name" value="BP450"/>
</dbReference>
<dbReference type="PATRIC" id="fig|1208321.3.peg.2611"/>
<dbReference type="GO" id="GO:0004497">
    <property type="term" value="F:monooxygenase activity"/>
    <property type="evidence" value="ECO:0007669"/>
    <property type="project" value="UniProtKB-KW"/>
</dbReference>
<dbReference type="InterPro" id="IPR017972">
    <property type="entry name" value="Cyt_P450_CS"/>
</dbReference>
<dbReference type="OrthoDB" id="4258484at2"/>
<evidence type="ECO:0000256" key="2">
    <source>
        <dbReference type="ARBA" id="ARBA00010617"/>
    </source>
</evidence>
<accession>W1RQX0</accession>
<reference evidence="4 5" key="1">
    <citation type="journal article" date="2014" name="Genome Announc.">
        <title>Draft Genome Sequence of Marinomonas sp. Strain D104, a Polycyclic Aromatic Hydrocarbon-Degrading Bacterium from the Deep-Sea Sediment of the Arctic Ocean.</title>
        <authorList>
            <person name="Dong C."/>
            <person name="Bai X."/>
            <person name="Lai Q."/>
            <person name="Xie Y."/>
            <person name="Chen X."/>
            <person name="Shao Z."/>
        </authorList>
    </citation>
    <scope>NUCLEOTIDE SEQUENCE [LARGE SCALE GENOMIC DNA]</scope>
    <source>
        <strain evidence="4 5">D104</strain>
    </source>
</reference>
<protein>
    <submittedName>
        <fullName evidence="4">Cytochrome P450</fullName>
    </submittedName>
</protein>
<keyword evidence="3" id="KW-0408">Iron</keyword>
<comment type="caution">
    <text evidence="4">The sequence shown here is derived from an EMBL/GenBank/DDBJ whole genome shotgun (WGS) entry which is preliminary data.</text>
</comment>
<comment type="cofactor">
    <cofactor evidence="1">
        <name>heme</name>
        <dbReference type="ChEBI" id="CHEBI:30413"/>
    </cofactor>
</comment>
<keyword evidence="3" id="KW-0503">Monooxygenase</keyword>
<dbReference type="Pfam" id="PF00067">
    <property type="entry name" value="p450"/>
    <property type="match status" value="1"/>
</dbReference>
<evidence type="ECO:0000256" key="1">
    <source>
        <dbReference type="ARBA" id="ARBA00001971"/>
    </source>
</evidence>
<evidence type="ECO:0000313" key="4">
    <source>
        <dbReference type="EMBL" id="ETI59262.1"/>
    </source>
</evidence>
<keyword evidence="3" id="KW-0560">Oxidoreductase</keyword>
<name>W1RQX0_9GAMM</name>
<keyword evidence="3" id="KW-0349">Heme</keyword>
<dbReference type="PANTHER" id="PTHR46696">
    <property type="entry name" value="P450, PUTATIVE (EUROFUNG)-RELATED"/>
    <property type="match status" value="1"/>
</dbReference>
<evidence type="ECO:0000256" key="3">
    <source>
        <dbReference type="RuleBase" id="RU000461"/>
    </source>
</evidence>
<dbReference type="InterPro" id="IPR001128">
    <property type="entry name" value="Cyt_P450"/>
</dbReference>
<dbReference type="Gene3D" id="1.10.630.10">
    <property type="entry name" value="Cytochrome P450"/>
    <property type="match status" value="1"/>
</dbReference>
<dbReference type="GO" id="GO:0016705">
    <property type="term" value="F:oxidoreductase activity, acting on paired donors, with incorporation or reduction of molecular oxygen"/>
    <property type="evidence" value="ECO:0007669"/>
    <property type="project" value="InterPro"/>
</dbReference>
<dbReference type="GO" id="GO:0020037">
    <property type="term" value="F:heme binding"/>
    <property type="evidence" value="ECO:0007669"/>
    <property type="project" value="InterPro"/>
</dbReference>
<gene>
    <name evidence="4" type="ORF">D104_13120</name>
</gene>
<proteinExistence type="inferred from homology"/>
<dbReference type="STRING" id="1208321.D104_13120"/>
<keyword evidence="5" id="KW-1185">Reference proteome</keyword>
<dbReference type="InterPro" id="IPR002397">
    <property type="entry name" value="Cyt_P450_B"/>
</dbReference>
<dbReference type="Proteomes" id="UP000018857">
    <property type="component" value="Unassembled WGS sequence"/>
</dbReference>
<organism evidence="4 5">
    <name type="scientific">Marinomonas profundimaris</name>
    <dbReference type="NCBI Taxonomy" id="1208321"/>
    <lineage>
        <taxon>Bacteria</taxon>
        <taxon>Pseudomonadati</taxon>
        <taxon>Pseudomonadota</taxon>
        <taxon>Gammaproteobacteria</taxon>
        <taxon>Oceanospirillales</taxon>
        <taxon>Oceanospirillaceae</taxon>
        <taxon>Marinomonas</taxon>
    </lineage>
</organism>
<dbReference type="PROSITE" id="PS00086">
    <property type="entry name" value="CYTOCHROME_P450"/>
    <property type="match status" value="1"/>
</dbReference>